<comment type="cofactor">
    <cofactor evidence="12">
        <name>Mn(2+)</name>
        <dbReference type="ChEBI" id="CHEBI:29035"/>
    </cofactor>
    <cofactor evidence="12">
        <name>Mg(2+)</name>
        <dbReference type="ChEBI" id="CHEBI:18420"/>
    </cofactor>
    <text evidence="12">Manganese or magnesium. Binds 1 divalent metal ion per monomer in the absence of substrate. May bind a second metal ion after substrate binding.</text>
</comment>
<dbReference type="SUPFAM" id="SSF53098">
    <property type="entry name" value="Ribonuclease H-like"/>
    <property type="match status" value="1"/>
</dbReference>
<dbReference type="GO" id="GO:0004523">
    <property type="term" value="F:RNA-DNA hybrid ribonuclease activity"/>
    <property type="evidence" value="ECO:0007669"/>
    <property type="project" value="UniProtKB-EC"/>
</dbReference>
<evidence type="ECO:0000256" key="6">
    <source>
        <dbReference type="ARBA" id="ARBA00022490"/>
    </source>
</evidence>
<sequence>MKSAAPTLRFERSFLDSGHRFLAGCDEVGRGALAGPVSVGLVMIDLSAVTGLRGVRDSKLLSPADRIKLVPRIQKWALAYGVGHATAAEIDDVGLMRALQLAGNRAWEQVVVTARPDAVILDGNHDWLSPREQATLFDADNLKTGALDGVALDADALDAEIFTGCDVPVHTRIKADLQCLSVAAASVLAKVERDAMMVAYAADHPQYGWEINKGYATAGHRAAIDGLGATALHRTTWRLGTGDRITMPRVEIGG</sequence>
<evidence type="ECO:0000256" key="7">
    <source>
        <dbReference type="ARBA" id="ARBA00022722"/>
    </source>
</evidence>
<evidence type="ECO:0000256" key="1">
    <source>
        <dbReference type="ARBA" id="ARBA00000077"/>
    </source>
</evidence>
<comment type="similarity">
    <text evidence="5 13">Belongs to the RNase HII family.</text>
</comment>
<dbReference type="CDD" id="cd07182">
    <property type="entry name" value="RNase_HII_bacteria_HII_like"/>
    <property type="match status" value="1"/>
</dbReference>
<evidence type="ECO:0000256" key="2">
    <source>
        <dbReference type="ARBA" id="ARBA00001946"/>
    </source>
</evidence>
<dbReference type="PANTHER" id="PTHR10954:SF18">
    <property type="entry name" value="RIBONUCLEASE HII"/>
    <property type="match status" value="1"/>
</dbReference>
<dbReference type="InterPro" id="IPR036397">
    <property type="entry name" value="RNaseH_sf"/>
</dbReference>
<keyword evidence="8 12" id="KW-0479">Metal-binding</keyword>
<evidence type="ECO:0000256" key="4">
    <source>
        <dbReference type="ARBA" id="ARBA00004496"/>
    </source>
</evidence>
<dbReference type="Gene3D" id="3.30.420.10">
    <property type="entry name" value="Ribonuclease H-like superfamily/Ribonuclease H"/>
    <property type="match status" value="1"/>
</dbReference>
<comment type="cofactor">
    <cofactor evidence="2">
        <name>Mg(2+)</name>
        <dbReference type="ChEBI" id="CHEBI:18420"/>
    </cofactor>
</comment>
<evidence type="ECO:0000256" key="3">
    <source>
        <dbReference type="ARBA" id="ARBA00004065"/>
    </source>
</evidence>
<dbReference type="RefSeq" id="WP_343877108.1">
    <property type="nucleotide sequence ID" value="NZ_BAAAIJ010000002.1"/>
</dbReference>
<feature type="domain" description="RNase H type-2" evidence="14">
    <location>
        <begin position="20"/>
        <end position="249"/>
    </location>
</feature>
<keyword evidence="16" id="KW-1185">Reference proteome</keyword>
<keyword evidence="7 12" id="KW-0540">Nuclease</keyword>
<dbReference type="EC" id="3.1.26.4" evidence="13"/>
<accession>A0ABW4Q539</accession>
<comment type="caution">
    <text evidence="15">The sequence shown here is derived from an EMBL/GenBank/DDBJ whole genome shotgun (WGS) entry which is preliminary data.</text>
</comment>
<proteinExistence type="inferred from homology"/>
<evidence type="ECO:0000256" key="9">
    <source>
        <dbReference type="ARBA" id="ARBA00022759"/>
    </source>
</evidence>
<evidence type="ECO:0000256" key="10">
    <source>
        <dbReference type="ARBA" id="ARBA00022801"/>
    </source>
</evidence>
<dbReference type="Proteomes" id="UP001597307">
    <property type="component" value="Unassembled WGS sequence"/>
</dbReference>
<dbReference type="PANTHER" id="PTHR10954">
    <property type="entry name" value="RIBONUCLEASE H2 SUBUNIT A"/>
    <property type="match status" value="1"/>
</dbReference>
<reference evidence="16" key="1">
    <citation type="journal article" date="2019" name="Int. J. Syst. Evol. Microbiol.">
        <title>The Global Catalogue of Microorganisms (GCM) 10K type strain sequencing project: providing services to taxonomists for standard genome sequencing and annotation.</title>
        <authorList>
            <consortium name="The Broad Institute Genomics Platform"/>
            <consortium name="The Broad Institute Genome Sequencing Center for Infectious Disease"/>
            <person name="Wu L."/>
            <person name="Ma J."/>
        </authorList>
    </citation>
    <scope>NUCLEOTIDE SEQUENCE [LARGE SCALE GENOMIC DNA]</scope>
    <source>
        <strain evidence="16">JCM 11496</strain>
    </source>
</reference>
<dbReference type="InterPro" id="IPR024567">
    <property type="entry name" value="RNase_HII/HIII_dom"/>
</dbReference>
<protein>
    <recommendedName>
        <fullName evidence="13">Ribonuclease</fullName>
        <ecNumber evidence="13">3.1.26.4</ecNumber>
    </recommendedName>
</protein>
<evidence type="ECO:0000256" key="8">
    <source>
        <dbReference type="ARBA" id="ARBA00022723"/>
    </source>
</evidence>
<comment type="subcellular location">
    <subcellularLocation>
        <location evidence="4">Cytoplasm</location>
    </subcellularLocation>
</comment>
<evidence type="ECO:0000313" key="16">
    <source>
        <dbReference type="Proteomes" id="UP001597307"/>
    </source>
</evidence>
<keyword evidence="10 12" id="KW-0378">Hydrolase</keyword>
<feature type="binding site" evidence="12">
    <location>
        <position position="26"/>
    </location>
    <ligand>
        <name>a divalent metal cation</name>
        <dbReference type="ChEBI" id="CHEBI:60240"/>
    </ligand>
</feature>
<dbReference type="NCBIfam" id="NF000595">
    <property type="entry name" value="PRK00015.1-3"/>
    <property type="match status" value="1"/>
</dbReference>
<dbReference type="InterPro" id="IPR012337">
    <property type="entry name" value="RNaseH-like_sf"/>
</dbReference>
<gene>
    <name evidence="15" type="ORF">ACFSFX_00680</name>
</gene>
<dbReference type="Pfam" id="PF01351">
    <property type="entry name" value="RNase_HII"/>
    <property type="match status" value="1"/>
</dbReference>
<feature type="binding site" evidence="12">
    <location>
        <position position="27"/>
    </location>
    <ligand>
        <name>a divalent metal cation</name>
        <dbReference type="ChEBI" id="CHEBI:60240"/>
    </ligand>
</feature>
<keyword evidence="11" id="KW-0464">Manganese</keyword>
<dbReference type="EMBL" id="JBHUGA010000002">
    <property type="protein sequence ID" value="MFD1845111.1"/>
    <property type="molecule type" value="Genomic_DNA"/>
</dbReference>
<name>A0ABW4Q539_9MICC</name>
<evidence type="ECO:0000256" key="12">
    <source>
        <dbReference type="PROSITE-ProRule" id="PRU01319"/>
    </source>
</evidence>
<evidence type="ECO:0000256" key="5">
    <source>
        <dbReference type="ARBA" id="ARBA00007383"/>
    </source>
</evidence>
<keyword evidence="9 12" id="KW-0255">Endonuclease</keyword>
<keyword evidence="6" id="KW-0963">Cytoplasm</keyword>
<feature type="binding site" evidence="12">
    <location>
        <position position="122"/>
    </location>
    <ligand>
        <name>a divalent metal cation</name>
        <dbReference type="ChEBI" id="CHEBI:60240"/>
    </ligand>
</feature>
<evidence type="ECO:0000256" key="13">
    <source>
        <dbReference type="RuleBase" id="RU003515"/>
    </source>
</evidence>
<comment type="catalytic activity">
    <reaction evidence="1 12 13">
        <text>Endonucleolytic cleavage to 5'-phosphomonoester.</text>
        <dbReference type="EC" id="3.1.26.4"/>
    </reaction>
</comment>
<evidence type="ECO:0000259" key="14">
    <source>
        <dbReference type="PROSITE" id="PS51975"/>
    </source>
</evidence>
<organism evidence="15 16">
    <name type="scientific">Arthrobacter flavus</name>
    <dbReference type="NCBI Taxonomy" id="95172"/>
    <lineage>
        <taxon>Bacteria</taxon>
        <taxon>Bacillati</taxon>
        <taxon>Actinomycetota</taxon>
        <taxon>Actinomycetes</taxon>
        <taxon>Micrococcales</taxon>
        <taxon>Micrococcaceae</taxon>
        <taxon>Arthrobacter</taxon>
    </lineage>
</organism>
<evidence type="ECO:0000256" key="11">
    <source>
        <dbReference type="ARBA" id="ARBA00023211"/>
    </source>
</evidence>
<dbReference type="InterPro" id="IPR001352">
    <property type="entry name" value="RNase_HII/HIII"/>
</dbReference>
<dbReference type="PROSITE" id="PS51975">
    <property type="entry name" value="RNASE_H_2"/>
    <property type="match status" value="1"/>
</dbReference>
<dbReference type="InterPro" id="IPR022898">
    <property type="entry name" value="RNase_HII"/>
</dbReference>
<comment type="function">
    <text evidence="3 13">Endonuclease that specifically degrades the RNA of RNA-DNA hybrids.</text>
</comment>
<evidence type="ECO:0000313" key="15">
    <source>
        <dbReference type="EMBL" id="MFD1845111.1"/>
    </source>
</evidence>